<evidence type="ECO:0000313" key="1">
    <source>
        <dbReference type="Proteomes" id="UP000192223"/>
    </source>
</evidence>
<dbReference type="Proteomes" id="UP000192223">
    <property type="component" value="Unplaced"/>
</dbReference>
<dbReference type="GeneID" id="112906735"/>
<dbReference type="KEGG" id="apln:112906735"/>
<dbReference type="RefSeq" id="XP_025837270.1">
    <property type="nucleotide sequence ID" value="XM_025981485.1"/>
</dbReference>
<evidence type="ECO:0000313" key="2">
    <source>
        <dbReference type="RefSeq" id="XP_025837270.1"/>
    </source>
</evidence>
<accession>A0A7F5RN63</accession>
<name>A0A7F5RN63_AGRPL</name>
<proteinExistence type="predicted"/>
<dbReference type="OrthoDB" id="7698716at2759"/>
<keyword evidence="1" id="KW-1185">Reference proteome</keyword>
<organism evidence="1 2">
    <name type="scientific">Agrilus planipennis</name>
    <name type="common">Emerald ash borer</name>
    <name type="synonym">Agrilus marcopoli</name>
    <dbReference type="NCBI Taxonomy" id="224129"/>
    <lineage>
        <taxon>Eukaryota</taxon>
        <taxon>Metazoa</taxon>
        <taxon>Ecdysozoa</taxon>
        <taxon>Arthropoda</taxon>
        <taxon>Hexapoda</taxon>
        <taxon>Insecta</taxon>
        <taxon>Pterygota</taxon>
        <taxon>Neoptera</taxon>
        <taxon>Endopterygota</taxon>
        <taxon>Coleoptera</taxon>
        <taxon>Polyphaga</taxon>
        <taxon>Elateriformia</taxon>
        <taxon>Buprestoidea</taxon>
        <taxon>Buprestidae</taxon>
        <taxon>Agrilinae</taxon>
        <taxon>Agrilus</taxon>
    </lineage>
</organism>
<dbReference type="AlphaFoldDB" id="A0A7F5RN63"/>
<dbReference type="InParanoid" id="A0A7F5RN63"/>
<gene>
    <name evidence="2" type="primary">LOC112906735</name>
</gene>
<sequence>MCQSKLKSTIIFTELQIMVFLVLKGFNFDRCGSNAHRGEAPRLITFTNKDNIAEAFIADEIIRVSIPDPKTCTSVSGLLAAYYVWHREFPSAYQGILDYITHEVYETPLKNNSTVAK</sequence>
<reference evidence="2" key="1">
    <citation type="submission" date="2025-08" db="UniProtKB">
        <authorList>
            <consortium name="RefSeq"/>
        </authorList>
    </citation>
    <scope>IDENTIFICATION</scope>
    <source>
        <tissue evidence="2">Entire body</tissue>
    </source>
</reference>
<protein>
    <submittedName>
        <fullName evidence="2">Uncharacterized protein LOC112906735</fullName>
    </submittedName>
</protein>